<dbReference type="EMBL" id="CP023737">
    <property type="protein sequence ID" value="ATQ66902.1"/>
    <property type="molecule type" value="Genomic_DNA"/>
</dbReference>
<dbReference type="PROSITE" id="PS50943">
    <property type="entry name" value="HTH_CROC1"/>
    <property type="match status" value="1"/>
</dbReference>
<dbReference type="SUPFAM" id="SSF47413">
    <property type="entry name" value="lambda repressor-like DNA-binding domains"/>
    <property type="match status" value="1"/>
</dbReference>
<keyword evidence="3" id="KW-1185">Reference proteome</keyword>
<dbReference type="Pfam" id="PF13560">
    <property type="entry name" value="HTH_31"/>
    <property type="match status" value="1"/>
</dbReference>
<accession>A0A2D2CVS7</accession>
<dbReference type="SMART" id="SM00530">
    <property type="entry name" value="HTH_XRE"/>
    <property type="match status" value="1"/>
</dbReference>
<gene>
    <name evidence="2" type="ORF">CQW49_02560</name>
</gene>
<name>A0A2D2CVS7_METT3</name>
<dbReference type="Proteomes" id="UP000230709">
    <property type="component" value="Chromosome"/>
</dbReference>
<dbReference type="KEGG" id="mtw:CQW49_02560"/>
<dbReference type="AlphaFoldDB" id="A0A2D2CVS7"/>
<dbReference type="Gene3D" id="1.10.260.40">
    <property type="entry name" value="lambda repressor-like DNA-binding domains"/>
    <property type="match status" value="1"/>
</dbReference>
<sequence length="78" mass="8161">MITPAQLRAARHLASLSQADIAKATGLSLPTIKRAESERVVPISDESIAAIRGALEAAGVIFVDENGEGPGVRLKKAR</sequence>
<reference evidence="3" key="1">
    <citation type="submission" date="2017-10" db="EMBL/GenBank/DDBJ databases">
        <title>Completed PacBio SMRT sequence of Methylosinus trichosporium OB3b reveals presence of a third large plasmid.</title>
        <authorList>
            <person name="Charles T.C."/>
            <person name="Lynch M.D.J."/>
            <person name="Heil J.R."/>
            <person name="Cheng J."/>
        </authorList>
    </citation>
    <scope>NUCLEOTIDE SEQUENCE [LARGE SCALE GENOMIC DNA]</scope>
    <source>
        <strain evidence="3">OB3b</strain>
    </source>
</reference>
<evidence type="ECO:0000313" key="2">
    <source>
        <dbReference type="EMBL" id="ATQ66902.1"/>
    </source>
</evidence>
<dbReference type="InterPro" id="IPR010982">
    <property type="entry name" value="Lambda_DNA-bd_dom_sf"/>
</dbReference>
<evidence type="ECO:0000313" key="3">
    <source>
        <dbReference type="Proteomes" id="UP000230709"/>
    </source>
</evidence>
<proteinExistence type="predicted"/>
<organism evidence="2 3">
    <name type="scientific">Methylosinus trichosporium (strain ATCC 35070 / NCIMB 11131 / UNIQEM 75 / OB3b)</name>
    <dbReference type="NCBI Taxonomy" id="595536"/>
    <lineage>
        <taxon>Bacteria</taxon>
        <taxon>Pseudomonadati</taxon>
        <taxon>Pseudomonadota</taxon>
        <taxon>Alphaproteobacteria</taxon>
        <taxon>Hyphomicrobiales</taxon>
        <taxon>Methylocystaceae</taxon>
        <taxon>Methylosinus</taxon>
    </lineage>
</organism>
<dbReference type="GO" id="GO:0003677">
    <property type="term" value="F:DNA binding"/>
    <property type="evidence" value="ECO:0007669"/>
    <property type="project" value="InterPro"/>
</dbReference>
<dbReference type="InterPro" id="IPR001387">
    <property type="entry name" value="Cro/C1-type_HTH"/>
</dbReference>
<protein>
    <submittedName>
        <fullName evidence="2">XRE family transcriptional regulator</fullName>
    </submittedName>
</protein>
<dbReference type="CDD" id="cd00093">
    <property type="entry name" value="HTH_XRE"/>
    <property type="match status" value="1"/>
</dbReference>
<evidence type="ECO:0000259" key="1">
    <source>
        <dbReference type="PROSITE" id="PS50943"/>
    </source>
</evidence>
<feature type="domain" description="HTH cro/C1-type" evidence="1">
    <location>
        <begin position="7"/>
        <end position="62"/>
    </location>
</feature>